<dbReference type="EMBL" id="JYDR01000069">
    <property type="protein sequence ID" value="KRY70687.1"/>
    <property type="molecule type" value="Genomic_DNA"/>
</dbReference>
<evidence type="ECO:0000313" key="2">
    <source>
        <dbReference type="Proteomes" id="UP000054632"/>
    </source>
</evidence>
<dbReference type="AlphaFoldDB" id="A0A0V1EA52"/>
<name>A0A0V1EA52_TRIPS</name>
<protein>
    <submittedName>
        <fullName evidence="1">Uncharacterized protein</fullName>
    </submittedName>
</protein>
<proteinExistence type="predicted"/>
<reference evidence="1 2" key="1">
    <citation type="submission" date="2015-01" db="EMBL/GenBank/DDBJ databases">
        <title>Evolution of Trichinella species and genotypes.</title>
        <authorList>
            <person name="Korhonen P.K."/>
            <person name="Edoardo P."/>
            <person name="Giuseppe L.R."/>
            <person name="Gasser R.B."/>
        </authorList>
    </citation>
    <scope>NUCLEOTIDE SEQUENCE [LARGE SCALE GENOMIC DNA]</scope>
    <source>
        <strain evidence="1">ISS13</strain>
    </source>
</reference>
<organism evidence="1 2">
    <name type="scientific">Trichinella pseudospiralis</name>
    <name type="common">Parasitic roundworm</name>
    <dbReference type="NCBI Taxonomy" id="6337"/>
    <lineage>
        <taxon>Eukaryota</taxon>
        <taxon>Metazoa</taxon>
        <taxon>Ecdysozoa</taxon>
        <taxon>Nematoda</taxon>
        <taxon>Enoplea</taxon>
        <taxon>Dorylaimia</taxon>
        <taxon>Trichinellida</taxon>
        <taxon>Trichinellidae</taxon>
        <taxon>Trichinella</taxon>
    </lineage>
</organism>
<dbReference type="Proteomes" id="UP000054632">
    <property type="component" value="Unassembled WGS sequence"/>
</dbReference>
<gene>
    <name evidence="1" type="ORF">T4A_7488</name>
</gene>
<evidence type="ECO:0000313" key="1">
    <source>
        <dbReference type="EMBL" id="KRY70687.1"/>
    </source>
</evidence>
<sequence>MHQESTGARQKDANGCLKSTRNCASIWQLALRCCWSALESLGAVPEFTCNGGLLYVGSSVAELARFVFAPKLAPLFNKLCVSLLVSSAFCHIPERTLELFSSFMAFNSFSSLMTMDCQVDEDVHFLHPLLSAINEGFKANKAA</sequence>
<comment type="caution">
    <text evidence="1">The sequence shown here is derived from an EMBL/GenBank/DDBJ whole genome shotgun (WGS) entry which is preliminary data.</text>
</comment>
<accession>A0A0V1EA52</accession>